<organism evidence="1 2">
    <name type="scientific">Methanococcoides seepicolus</name>
    <dbReference type="NCBI Taxonomy" id="2828780"/>
    <lineage>
        <taxon>Archaea</taxon>
        <taxon>Methanobacteriati</taxon>
        <taxon>Methanobacteriota</taxon>
        <taxon>Stenosarchaea group</taxon>
        <taxon>Methanomicrobia</taxon>
        <taxon>Methanosarcinales</taxon>
        <taxon>Methanosarcinaceae</taxon>
        <taxon>Methanococcoides</taxon>
    </lineage>
</organism>
<evidence type="ECO:0000313" key="1">
    <source>
        <dbReference type="EMBL" id="MCM1986841.1"/>
    </source>
</evidence>
<keyword evidence="2" id="KW-1185">Reference proteome</keyword>
<sequence length="99" mass="10951">MYKPAPVCDIPAFSDKIPRDLKNPGNLFVHTGYVKINHKAGNAEYAILIDNMGTLNVEINIGHDSFSLEDGKVILKTMFENIGINAELVDELEFGMDVV</sequence>
<dbReference type="RefSeq" id="WP_250868194.1">
    <property type="nucleotide sequence ID" value="NZ_JAGSOI010000025.1"/>
</dbReference>
<dbReference type="Proteomes" id="UP001056766">
    <property type="component" value="Unassembled WGS sequence"/>
</dbReference>
<proteinExistence type="predicted"/>
<protein>
    <submittedName>
        <fullName evidence="1">Uncharacterized protein</fullName>
    </submittedName>
</protein>
<comment type="caution">
    <text evidence="1">The sequence shown here is derived from an EMBL/GenBank/DDBJ whole genome shotgun (WGS) entry which is preliminary data.</text>
</comment>
<reference evidence="1" key="1">
    <citation type="journal article" date="2021" name="mSystems">
        <title>Bacteria and Archaea Synergistically Convert Glycine Betaine to Biogenic Methane in the Formosa Cold Seep of the South China Sea.</title>
        <authorList>
            <person name="Li L."/>
            <person name="Zhang W."/>
            <person name="Zhang S."/>
            <person name="Song L."/>
            <person name="Sun Q."/>
            <person name="Zhang H."/>
            <person name="Xiang H."/>
            <person name="Dong X."/>
        </authorList>
    </citation>
    <scope>NUCLEOTIDE SEQUENCE</scope>
    <source>
        <strain evidence="1">LLY</strain>
    </source>
</reference>
<accession>A0A9E4ZEX9</accession>
<gene>
    <name evidence="1" type="ORF">KDK67_07520</name>
</gene>
<reference evidence="1" key="2">
    <citation type="submission" date="2021-04" db="EMBL/GenBank/DDBJ databases">
        <authorList>
            <person name="Dong X."/>
        </authorList>
    </citation>
    <scope>NUCLEOTIDE SEQUENCE</scope>
    <source>
        <strain evidence="1">LLY</strain>
    </source>
</reference>
<dbReference type="AlphaFoldDB" id="A0A9E4ZEX9"/>
<name>A0A9E4ZEX9_9EURY</name>
<dbReference type="EMBL" id="JAGSOI010000025">
    <property type="protein sequence ID" value="MCM1986841.1"/>
    <property type="molecule type" value="Genomic_DNA"/>
</dbReference>
<evidence type="ECO:0000313" key="2">
    <source>
        <dbReference type="Proteomes" id="UP001056766"/>
    </source>
</evidence>